<dbReference type="EMBL" id="DYWX01000071">
    <property type="protein sequence ID" value="HJF27964.1"/>
    <property type="molecule type" value="Genomic_DNA"/>
</dbReference>
<evidence type="ECO:0000313" key="1">
    <source>
        <dbReference type="EMBL" id="HJF27964.1"/>
    </source>
</evidence>
<reference evidence="1" key="1">
    <citation type="journal article" date="2021" name="PeerJ">
        <title>Extensive microbial diversity within the chicken gut microbiome revealed by metagenomics and culture.</title>
        <authorList>
            <person name="Gilroy R."/>
            <person name="Ravi A."/>
            <person name="Getino M."/>
            <person name="Pursley I."/>
            <person name="Horton D.L."/>
            <person name="Alikhan N.F."/>
            <person name="Baker D."/>
            <person name="Gharbi K."/>
            <person name="Hall N."/>
            <person name="Watson M."/>
            <person name="Adriaenssens E.M."/>
            <person name="Foster-Nyarko E."/>
            <person name="Jarju S."/>
            <person name="Secka A."/>
            <person name="Antonio M."/>
            <person name="Oren A."/>
            <person name="Chaudhuri R.R."/>
            <person name="La Ragione R."/>
            <person name="Hildebrand F."/>
            <person name="Pallen M.J."/>
        </authorList>
    </citation>
    <scope>NUCLEOTIDE SEQUENCE</scope>
    <source>
        <strain evidence="1">CHK135-1449</strain>
    </source>
</reference>
<organism evidence="1 2">
    <name type="scientific">Acinetobacter lwoffii</name>
    <dbReference type="NCBI Taxonomy" id="28090"/>
    <lineage>
        <taxon>Bacteria</taxon>
        <taxon>Pseudomonadati</taxon>
        <taxon>Pseudomonadota</taxon>
        <taxon>Gammaproteobacteria</taxon>
        <taxon>Moraxellales</taxon>
        <taxon>Moraxellaceae</taxon>
        <taxon>Acinetobacter</taxon>
    </lineage>
</organism>
<evidence type="ECO:0000313" key="2">
    <source>
        <dbReference type="Proteomes" id="UP000787156"/>
    </source>
</evidence>
<sequence>MNQANKSSLRVRKKRQLDAAKVKFFDEHGGAILLALQTANHAKESEIKQLKLEAVERERIMKEQAELNALMDAALYVNARLREIKQMFEGEKK</sequence>
<accession>A0A9D2ZZ39</accession>
<dbReference type="RefSeq" id="WP_160232515.1">
    <property type="nucleotide sequence ID" value="NZ_JBMPXW010000001.1"/>
</dbReference>
<gene>
    <name evidence="1" type="ORF">K8V79_06920</name>
</gene>
<name>A0A9D2ZZ39_ACILW</name>
<reference evidence="1" key="2">
    <citation type="submission" date="2021-09" db="EMBL/GenBank/DDBJ databases">
        <authorList>
            <person name="Gilroy R."/>
        </authorList>
    </citation>
    <scope>NUCLEOTIDE SEQUENCE</scope>
    <source>
        <strain evidence="1">CHK135-1449</strain>
    </source>
</reference>
<dbReference type="AlphaFoldDB" id="A0A9D2ZZ39"/>
<comment type="caution">
    <text evidence="1">The sequence shown here is derived from an EMBL/GenBank/DDBJ whole genome shotgun (WGS) entry which is preliminary data.</text>
</comment>
<dbReference type="Proteomes" id="UP000787156">
    <property type="component" value="Unassembled WGS sequence"/>
</dbReference>
<proteinExistence type="predicted"/>
<protein>
    <submittedName>
        <fullName evidence="1">Uncharacterized protein</fullName>
    </submittedName>
</protein>